<feature type="domain" description="IPT/TIG" evidence="2">
    <location>
        <begin position="466"/>
        <end position="534"/>
    </location>
</feature>
<keyword evidence="1" id="KW-0732">Signal</keyword>
<sequence length="671" mass="71621">MKRHNKSFLWLVLLLICSTFAFTSCDRDDLNTDQYGNEISVLSYGPNPVLRGGVLTFKGANLDQITEIDLPGAEAITSINVVTSGKNSEINIEVPAEKCEPGIVTLKTAKNGEIKTLTPITYIENLKFTGFYVGENKENLVGNVGDVLTIEGDYLNNITSVIFANGATMDAENFKSQTRYQIQLVIPAEAGEGRFQISDGNNYMYSEGALSINAPEIDANNAIGKSLIKAGETEVLRGTSLDQIASIELNGATVEAADFKSQTASEITFIISSKVADGEITAVTKSGIRIPFGEITTVVPSQLVATPSPIKNGAELTITGKDMDLITGIAFPNAKESKLNKVETTKVTSTVPEDAQEGNITLSLDNGKTVAVAYTLVKPTVTACTPAAITAGEKTIIKGTDLDLVKSVTFPGDVEQTVEKFAAQNANAIAVTVPAACAGTGFKLNLKNGTTINIDGQLSIKAATDPAIASVTPGEAIAGSTITITGKNFQNIQNLYIGSYKVNRYTSRTNTEIVCQVPANAEVGTYKIVMEDPDGNKIEGPEFKVVPAEKDIATITTNIDNSAIKYPYNFTWDDTGRFRIMKADLIKLGVKVGSKMLFYKEAGATGQVQINNANWGAIDTVSDWDGNKDCIVKVFDAAMMEAVNSISDGWGDTAFILQGDLKNVTKIAILP</sequence>
<dbReference type="SUPFAM" id="SSF81296">
    <property type="entry name" value="E set domains"/>
    <property type="match status" value="1"/>
</dbReference>
<proteinExistence type="predicted"/>
<gene>
    <name evidence="3" type="ORF">NNC68_01460</name>
</gene>
<feature type="signal peptide" evidence="1">
    <location>
        <begin position="1"/>
        <end position="21"/>
    </location>
</feature>
<accession>A0AAW5I8Q3</accession>
<reference evidence="3" key="1">
    <citation type="submission" date="2022-07" db="EMBL/GenBank/DDBJ databases">
        <title>Prevotella copri.</title>
        <authorList>
            <person name="Yang C."/>
        </authorList>
    </citation>
    <scope>NUCLEOTIDE SEQUENCE</scope>
    <source>
        <strain evidence="3">HF1805</strain>
    </source>
</reference>
<evidence type="ECO:0000256" key="1">
    <source>
        <dbReference type="SAM" id="SignalP"/>
    </source>
</evidence>
<evidence type="ECO:0000313" key="3">
    <source>
        <dbReference type="EMBL" id="MCP9548149.1"/>
    </source>
</evidence>
<comment type="caution">
    <text evidence="3">The sequence shown here is derived from an EMBL/GenBank/DDBJ whole genome shotgun (WGS) entry which is preliminary data.</text>
</comment>
<evidence type="ECO:0000313" key="4">
    <source>
        <dbReference type="Proteomes" id="UP001205506"/>
    </source>
</evidence>
<dbReference type="EMBL" id="JANDWU010000001">
    <property type="protein sequence ID" value="MCP9548149.1"/>
    <property type="molecule type" value="Genomic_DNA"/>
</dbReference>
<dbReference type="InterPro" id="IPR014756">
    <property type="entry name" value="Ig_E-set"/>
</dbReference>
<dbReference type="Pfam" id="PF01833">
    <property type="entry name" value="TIG"/>
    <property type="match status" value="1"/>
</dbReference>
<feature type="chain" id="PRO_5043913344" evidence="1">
    <location>
        <begin position="22"/>
        <end position="671"/>
    </location>
</feature>
<evidence type="ECO:0000259" key="2">
    <source>
        <dbReference type="Pfam" id="PF01833"/>
    </source>
</evidence>
<dbReference type="Gene3D" id="2.60.40.10">
    <property type="entry name" value="Immunoglobulins"/>
    <property type="match status" value="4"/>
</dbReference>
<organism evidence="3 4">
    <name type="scientific">Segatella copri</name>
    <dbReference type="NCBI Taxonomy" id="165179"/>
    <lineage>
        <taxon>Bacteria</taxon>
        <taxon>Pseudomonadati</taxon>
        <taxon>Bacteroidota</taxon>
        <taxon>Bacteroidia</taxon>
        <taxon>Bacteroidales</taxon>
        <taxon>Prevotellaceae</taxon>
        <taxon>Segatella</taxon>
    </lineage>
</organism>
<name>A0AAW5I8Q3_9BACT</name>
<dbReference type="PROSITE" id="PS51257">
    <property type="entry name" value="PROKAR_LIPOPROTEIN"/>
    <property type="match status" value="1"/>
</dbReference>
<dbReference type="RefSeq" id="WP_254969623.1">
    <property type="nucleotide sequence ID" value="NZ_JANDWU010000001.1"/>
</dbReference>
<dbReference type="InterPro" id="IPR002909">
    <property type="entry name" value="IPT_dom"/>
</dbReference>
<dbReference type="Proteomes" id="UP001205506">
    <property type="component" value="Unassembled WGS sequence"/>
</dbReference>
<protein>
    <submittedName>
        <fullName evidence="3">IPT/TIG domain-containing protein</fullName>
    </submittedName>
</protein>
<dbReference type="InterPro" id="IPR013783">
    <property type="entry name" value="Ig-like_fold"/>
</dbReference>
<dbReference type="CDD" id="cd00102">
    <property type="entry name" value="IPT"/>
    <property type="match status" value="1"/>
</dbReference>
<dbReference type="AlphaFoldDB" id="A0AAW5I8Q3"/>